<dbReference type="CDD" id="cd05403">
    <property type="entry name" value="NT_KNTase_like"/>
    <property type="match status" value="1"/>
</dbReference>
<evidence type="ECO:0000313" key="3">
    <source>
        <dbReference type="Proteomes" id="UP000789901"/>
    </source>
</evidence>
<dbReference type="Pfam" id="PF18765">
    <property type="entry name" value="Polbeta"/>
    <property type="match status" value="1"/>
</dbReference>
<dbReference type="Proteomes" id="UP000789901">
    <property type="component" value="Unassembled WGS sequence"/>
</dbReference>
<organism evidence="2 3">
    <name type="scientific">Gigaspora margarita</name>
    <dbReference type="NCBI Taxonomy" id="4874"/>
    <lineage>
        <taxon>Eukaryota</taxon>
        <taxon>Fungi</taxon>
        <taxon>Fungi incertae sedis</taxon>
        <taxon>Mucoromycota</taxon>
        <taxon>Glomeromycotina</taxon>
        <taxon>Glomeromycetes</taxon>
        <taxon>Diversisporales</taxon>
        <taxon>Gigasporaceae</taxon>
        <taxon>Gigaspora</taxon>
    </lineage>
</organism>
<protein>
    <submittedName>
        <fullName evidence="2">10011_t:CDS:1</fullName>
    </submittedName>
</protein>
<evidence type="ECO:0000259" key="1">
    <source>
        <dbReference type="Pfam" id="PF18765"/>
    </source>
</evidence>
<comment type="caution">
    <text evidence="2">The sequence shown here is derived from an EMBL/GenBank/DDBJ whole genome shotgun (WGS) entry which is preliminary data.</text>
</comment>
<reference evidence="2 3" key="1">
    <citation type="submission" date="2021-06" db="EMBL/GenBank/DDBJ databases">
        <authorList>
            <person name="Kallberg Y."/>
            <person name="Tangrot J."/>
            <person name="Rosling A."/>
        </authorList>
    </citation>
    <scope>NUCLEOTIDE SEQUENCE [LARGE SCALE GENOMIC DNA]</scope>
    <source>
        <strain evidence="2 3">120-4 pot B 10/14</strain>
    </source>
</reference>
<gene>
    <name evidence="2" type="ORF">GMARGA_LOCUS11452</name>
</gene>
<dbReference type="InterPro" id="IPR041633">
    <property type="entry name" value="Polbeta"/>
</dbReference>
<feature type="domain" description="Polymerase beta nucleotidyltransferase" evidence="1">
    <location>
        <begin position="44"/>
        <end position="104"/>
    </location>
</feature>
<dbReference type="Gene3D" id="3.30.460.10">
    <property type="entry name" value="Beta Polymerase, domain 2"/>
    <property type="match status" value="1"/>
</dbReference>
<dbReference type="InterPro" id="IPR043519">
    <property type="entry name" value="NT_sf"/>
</dbReference>
<evidence type="ECO:0000313" key="2">
    <source>
        <dbReference type="EMBL" id="CAG8690029.1"/>
    </source>
</evidence>
<accession>A0ABN7UW96</accession>
<sequence>MNEPIINLQPLFRMRELLKKSLQDVENELDEMAAIQAFEDYLILKKILNKYPYTFYAYGSRVKGTARKFSDLDLCYQEEIPREVIYQIKEELEESDLPFIVELVN</sequence>
<name>A0ABN7UW96_GIGMA</name>
<dbReference type="SUPFAM" id="SSF81301">
    <property type="entry name" value="Nucleotidyltransferase"/>
    <property type="match status" value="1"/>
</dbReference>
<dbReference type="EMBL" id="CAJVQB010006706">
    <property type="protein sequence ID" value="CAG8690029.1"/>
    <property type="molecule type" value="Genomic_DNA"/>
</dbReference>
<proteinExistence type="predicted"/>
<keyword evidence="3" id="KW-1185">Reference proteome</keyword>